<proteinExistence type="predicted"/>
<evidence type="ECO:0000313" key="4">
    <source>
        <dbReference type="Proteomes" id="UP000242877"/>
    </source>
</evidence>
<keyword evidence="4" id="KW-1185">Reference proteome</keyword>
<evidence type="ECO:0000256" key="2">
    <source>
        <dbReference type="SAM" id="Phobius"/>
    </source>
</evidence>
<keyword evidence="2" id="KW-0472">Membrane</keyword>
<accession>A0A167Z8I6</accession>
<reference evidence="3 4" key="1">
    <citation type="journal article" date="2016" name="Genome Biol. Evol.">
        <title>Divergent and convergent evolution of fungal pathogenicity.</title>
        <authorList>
            <person name="Shang Y."/>
            <person name="Xiao G."/>
            <person name="Zheng P."/>
            <person name="Cen K."/>
            <person name="Zhan S."/>
            <person name="Wang C."/>
        </authorList>
    </citation>
    <scope>NUCLEOTIDE SEQUENCE [LARGE SCALE GENOMIC DNA]</scope>
    <source>
        <strain evidence="3 4">ARSEF 7405</strain>
    </source>
</reference>
<feature type="region of interest" description="Disordered" evidence="1">
    <location>
        <begin position="1"/>
        <end position="21"/>
    </location>
</feature>
<dbReference type="AlphaFoldDB" id="A0A167Z8I6"/>
<protein>
    <submittedName>
        <fullName evidence="3">Uncharacterized protein</fullName>
    </submittedName>
</protein>
<name>A0A167Z8I6_9EURO</name>
<keyword evidence="2" id="KW-1133">Transmembrane helix</keyword>
<evidence type="ECO:0000313" key="3">
    <source>
        <dbReference type="EMBL" id="KZZ92315.1"/>
    </source>
</evidence>
<gene>
    <name evidence="3" type="ORF">AAP_02970</name>
</gene>
<feature type="transmembrane region" description="Helical" evidence="2">
    <location>
        <begin position="156"/>
        <end position="176"/>
    </location>
</feature>
<dbReference type="VEuPathDB" id="FungiDB:AAP_02970"/>
<dbReference type="EMBL" id="AZGZ01000011">
    <property type="protein sequence ID" value="KZZ92315.1"/>
    <property type="molecule type" value="Genomic_DNA"/>
</dbReference>
<dbReference type="OrthoDB" id="4206364at2759"/>
<organism evidence="3 4">
    <name type="scientific">Ascosphaera apis ARSEF 7405</name>
    <dbReference type="NCBI Taxonomy" id="392613"/>
    <lineage>
        <taxon>Eukaryota</taxon>
        <taxon>Fungi</taxon>
        <taxon>Dikarya</taxon>
        <taxon>Ascomycota</taxon>
        <taxon>Pezizomycotina</taxon>
        <taxon>Eurotiomycetes</taxon>
        <taxon>Eurotiomycetidae</taxon>
        <taxon>Onygenales</taxon>
        <taxon>Ascosphaeraceae</taxon>
        <taxon>Ascosphaera</taxon>
    </lineage>
</organism>
<keyword evidence="2" id="KW-0812">Transmembrane</keyword>
<evidence type="ECO:0000256" key="1">
    <source>
        <dbReference type="SAM" id="MobiDB-lite"/>
    </source>
</evidence>
<sequence>MEALNDPFGPKSPPKRTKTGPLHQLNALKASGHLSLSLLAINAIIVGQYVARYSGLTFDICLSDHPEEEKLCESYVLELVGVTIMGLLLAIFAAAIVQNYSSARMDRVLQSVGAGIVGGLAWGMRTERATCVRALEMIQLGNEQGNGGSCLRGMRYGVLGSLAMLVVLLLVDQSWFKEEKPREEQLPGAKLD</sequence>
<dbReference type="Proteomes" id="UP000242877">
    <property type="component" value="Unassembled WGS sequence"/>
</dbReference>
<comment type="caution">
    <text evidence="3">The sequence shown here is derived from an EMBL/GenBank/DDBJ whole genome shotgun (WGS) entry which is preliminary data.</text>
</comment>
<feature type="transmembrane region" description="Helical" evidence="2">
    <location>
        <begin position="75"/>
        <end position="97"/>
    </location>
</feature>